<dbReference type="InterPro" id="IPR038765">
    <property type="entry name" value="Papain-like_cys_pep_sf"/>
</dbReference>
<accession>A0AAN0MHH4</accession>
<name>A0AAN0MHH4_9ACTN</name>
<dbReference type="SUPFAM" id="SSF54001">
    <property type="entry name" value="Cysteine proteinases"/>
    <property type="match status" value="1"/>
</dbReference>
<organism evidence="2 3">
    <name type="scientific">Brooklawnia propionicigenes</name>
    <dbReference type="NCBI Taxonomy" id="3041175"/>
    <lineage>
        <taxon>Bacteria</taxon>
        <taxon>Bacillati</taxon>
        <taxon>Actinomycetota</taxon>
        <taxon>Actinomycetes</taxon>
        <taxon>Propionibacteriales</taxon>
        <taxon>Propionibacteriaceae</taxon>
        <taxon>Brooklawnia</taxon>
    </lineage>
</organism>
<evidence type="ECO:0008006" key="4">
    <source>
        <dbReference type="Google" id="ProtNLM"/>
    </source>
</evidence>
<dbReference type="Proteomes" id="UP001431656">
    <property type="component" value="Chromosome"/>
</dbReference>
<dbReference type="RefSeq" id="WP_286264889.1">
    <property type="nucleotide sequence ID" value="NZ_AP028056.1"/>
</dbReference>
<dbReference type="AlphaFoldDB" id="A0AAN0MHH4"/>
<gene>
    <name evidence="2" type="ORF">brsh051_21740</name>
</gene>
<evidence type="ECO:0000313" key="2">
    <source>
        <dbReference type="EMBL" id="BEH02893.1"/>
    </source>
</evidence>
<evidence type="ECO:0000313" key="3">
    <source>
        <dbReference type="Proteomes" id="UP001431656"/>
    </source>
</evidence>
<dbReference type="Gene3D" id="3.90.1720.10">
    <property type="entry name" value="endopeptidase domain like (from Nostoc punctiforme)"/>
    <property type="match status" value="1"/>
</dbReference>
<dbReference type="KEGG" id="broo:brsh051_21740"/>
<sequence length="453" mass="46766">MIRDLPRNSNTAVRSLRCSRQRIGEVLATVGLAVALLLGPAAATVQADELDDQYAQVQNQIDASQTDIGGGQSQLDAANAVLQQSQTELANAQAALAAAQSAEAAAQQQATDASIALQTAVDNLTQAQADVDTAQTAVDEQHKRVGLAAQQEAQQGRSLQGIGLFFTNMGTGDINNRLQWTNNTVNTVQHELNALNAALEELQKRRDAMAAAETAAKAARDAAVAQFEQTQQLSLAALNAANEVAAKVSANQSALDAAQQVLNAALTTNEELRSRASGLAAQIQARNDAAAAAAASAAQAAAASWVTAQTSWVTANIASGQIPPFSVDQAIAQARSMIGNMNYGNMCLALVAAFYGYSSSGVNSAAAAAGMIEAAGQMRYDMSNIPVGALVFYDGTPAGNPYGHVAMYAGDGMIYSNGAANGGVGMISLYTPSSSWGEPIIGWSSVWLPYATA</sequence>
<feature type="coiled-coil region" evidence="1">
    <location>
        <begin position="185"/>
        <end position="215"/>
    </location>
</feature>
<feature type="coiled-coil region" evidence="1">
    <location>
        <begin position="47"/>
        <end position="109"/>
    </location>
</feature>
<reference evidence="2" key="1">
    <citation type="journal article" date="2024" name="Int. J. Syst. Evol. Microbiol.">
        <title>Brooklawnia propionicigenes sp. nov., a facultatively anaerobic, propionate-producing bacterium isolated from a methanogenic reactor treating waste from cattle farms.</title>
        <authorList>
            <person name="Akita Y."/>
            <person name="Ueki A."/>
            <person name="Tonouchi A."/>
            <person name="Sugawara Y."/>
            <person name="Honma S."/>
            <person name="Kaku N."/>
            <person name="Ueki K."/>
        </authorList>
    </citation>
    <scope>NUCLEOTIDE SEQUENCE</scope>
    <source>
        <strain evidence="2">SH051</strain>
    </source>
</reference>
<dbReference type="EMBL" id="AP028056">
    <property type="protein sequence ID" value="BEH02893.1"/>
    <property type="molecule type" value="Genomic_DNA"/>
</dbReference>
<proteinExistence type="predicted"/>
<keyword evidence="3" id="KW-1185">Reference proteome</keyword>
<keyword evidence="1" id="KW-0175">Coiled coil</keyword>
<protein>
    <recommendedName>
        <fullName evidence="4">NlpC/P60 domain-containing protein</fullName>
    </recommendedName>
</protein>
<evidence type="ECO:0000256" key="1">
    <source>
        <dbReference type="SAM" id="Coils"/>
    </source>
</evidence>